<comment type="caution">
    <text evidence="2">The sequence shown here is derived from an EMBL/GenBank/DDBJ whole genome shotgun (WGS) entry which is preliminary data.</text>
</comment>
<feature type="region of interest" description="Disordered" evidence="1">
    <location>
        <begin position="91"/>
        <end position="124"/>
    </location>
</feature>
<dbReference type="Proteomes" id="UP000696485">
    <property type="component" value="Unassembled WGS sequence"/>
</dbReference>
<keyword evidence="3" id="KW-1185">Reference proteome</keyword>
<evidence type="ECO:0000313" key="2">
    <source>
        <dbReference type="EMBL" id="KAF9331813.1"/>
    </source>
</evidence>
<feature type="region of interest" description="Disordered" evidence="1">
    <location>
        <begin position="21"/>
        <end position="53"/>
    </location>
</feature>
<gene>
    <name evidence="2" type="ORF">BG006_005362</name>
</gene>
<reference evidence="2" key="1">
    <citation type="journal article" date="2020" name="Fungal Divers.">
        <title>Resolving the Mortierellaceae phylogeny through synthesis of multi-gene phylogenetics and phylogenomics.</title>
        <authorList>
            <person name="Vandepol N."/>
            <person name="Liber J."/>
            <person name="Desiro A."/>
            <person name="Na H."/>
            <person name="Kennedy M."/>
            <person name="Barry K."/>
            <person name="Grigoriev I.V."/>
            <person name="Miller A.N."/>
            <person name="O'Donnell K."/>
            <person name="Stajich J.E."/>
            <person name="Bonito G."/>
        </authorList>
    </citation>
    <scope>NUCLEOTIDE SEQUENCE</scope>
    <source>
        <strain evidence="2">NVP1</strain>
    </source>
</reference>
<feature type="compositionally biased region" description="Polar residues" evidence="1">
    <location>
        <begin position="39"/>
        <end position="49"/>
    </location>
</feature>
<feature type="region of interest" description="Disordered" evidence="1">
    <location>
        <begin position="180"/>
        <end position="202"/>
    </location>
</feature>
<feature type="compositionally biased region" description="Low complexity" evidence="1">
    <location>
        <begin position="365"/>
        <end position="397"/>
    </location>
</feature>
<organism evidence="2 3">
    <name type="scientific">Podila minutissima</name>
    <dbReference type="NCBI Taxonomy" id="64525"/>
    <lineage>
        <taxon>Eukaryota</taxon>
        <taxon>Fungi</taxon>
        <taxon>Fungi incertae sedis</taxon>
        <taxon>Mucoromycota</taxon>
        <taxon>Mortierellomycotina</taxon>
        <taxon>Mortierellomycetes</taxon>
        <taxon>Mortierellales</taxon>
        <taxon>Mortierellaceae</taxon>
        <taxon>Podila</taxon>
    </lineage>
</organism>
<dbReference type="AlphaFoldDB" id="A0A9P5SL02"/>
<protein>
    <submittedName>
        <fullName evidence="2">Uncharacterized protein</fullName>
    </submittedName>
</protein>
<accession>A0A9P5SL02</accession>
<name>A0A9P5SL02_9FUNG</name>
<feature type="compositionally biased region" description="Low complexity" evidence="1">
    <location>
        <begin position="112"/>
        <end position="122"/>
    </location>
</feature>
<feature type="compositionally biased region" description="Acidic residues" evidence="1">
    <location>
        <begin position="98"/>
        <end position="111"/>
    </location>
</feature>
<evidence type="ECO:0000313" key="3">
    <source>
        <dbReference type="Proteomes" id="UP000696485"/>
    </source>
</evidence>
<dbReference type="EMBL" id="JAAAUY010000300">
    <property type="protein sequence ID" value="KAF9331813.1"/>
    <property type="molecule type" value="Genomic_DNA"/>
</dbReference>
<evidence type="ECO:0000256" key="1">
    <source>
        <dbReference type="SAM" id="MobiDB-lite"/>
    </source>
</evidence>
<sequence>MDTQGPNPWSFQRLQVQLPKYPYTTDDTNDIRNTNNNDYSFDSTATTPHTEYDTHAHPKNIFYEIPARAQESDATLDYSVEGHVRTWSYQDTLTNSDHDDDEGEDEEEDEPATTTTSSASITNDQLVLSSSKEIKEMVLAETPIENGDMLEHLVQRLQSEVADTRAIVQDLESRLNAAEGTLVGSDGSDSESSALVSSKHGSEEDSNVVYNRICHALQSLIAEAQSALMRSSSLSPMEKQQCRMNHRQHQITHPSEGTARSTNHLVLFVDENTYLDQCNHFSCRPSRRNSLTHGRIDKALLYPSPPSITSNSSSRSVYSTSSELSRILWKEKQQEQYDRYRRSCDMVSLELQLLLNDSAFDSDQSDTSALSSSSTKAHSLGHTASSSTTMPRSSMSSHQRNRDGPGSKAGRMHRRYQVQFLNPNVQRRPREDGLYKPKSRNYKNQGAGASRSQSILMQLYNLWKHTWLRNRFMHVLTSSVEVLVILLIVIKVSQASLTWMGVRLDKSQNLLTYIYGHRQGPGAAAKELYEKIRKDGLRFTHIRLQHLFPETETLVQDVLLGDKPPTPFTPAGMVLGPAKRMLAHTMAGVALAYVSENVRHVAMKL</sequence>
<feature type="region of interest" description="Disordered" evidence="1">
    <location>
        <begin position="362"/>
        <end position="447"/>
    </location>
</feature>
<proteinExistence type="predicted"/>